<gene>
    <name evidence="4" type="ORF">RI543_004734</name>
</gene>
<dbReference type="InterPro" id="IPR001925">
    <property type="entry name" value="Porin_Euk"/>
</dbReference>
<keyword evidence="3" id="KW-0406">Ion transport</keyword>
<dbReference type="Proteomes" id="UP001306508">
    <property type="component" value="Unassembled WGS sequence"/>
</dbReference>
<keyword evidence="2" id="KW-0812">Transmembrane</keyword>
<keyword evidence="3" id="KW-0813">Transport</keyword>
<keyword evidence="5" id="KW-1185">Reference proteome</keyword>
<dbReference type="PANTHER" id="PTHR11743:SF70">
    <property type="entry name" value="GH26960P-RELATED"/>
    <property type="match status" value="1"/>
</dbReference>
<dbReference type="GO" id="GO:0005741">
    <property type="term" value="C:mitochondrial outer membrane"/>
    <property type="evidence" value="ECO:0007669"/>
    <property type="project" value="InterPro"/>
</dbReference>
<organism evidence="4 5">
    <name type="scientific">Arxiozyma heterogenica</name>
    <dbReference type="NCBI Taxonomy" id="278026"/>
    <lineage>
        <taxon>Eukaryota</taxon>
        <taxon>Fungi</taxon>
        <taxon>Dikarya</taxon>
        <taxon>Ascomycota</taxon>
        <taxon>Saccharomycotina</taxon>
        <taxon>Saccharomycetes</taxon>
        <taxon>Saccharomycetales</taxon>
        <taxon>Saccharomycetaceae</taxon>
        <taxon>Arxiozyma</taxon>
    </lineage>
</organism>
<dbReference type="InterPro" id="IPR027246">
    <property type="entry name" value="Porin_Euk/Tom40"/>
</dbReference>
<dbReference type="GO" id="GO:0008308">
    <property type="term" value="F:voltage-gated monoatomic anion channel activity"/>
    <property type="evidence" value="ECO:0007669"/>
    <property type="project" value="InterPro"/>
</dbReference>
<dbReference type="PRINTS" id="PR00185">
    <property type="entry name" value="EUKARYTPORIN"/>
</dbReference>
<accession>A0AAN7WM04</accession>
<dbReference type="PANTHER" id="PTHR11743">
    <property type="entry name" value="VOLTAGE-DEPENDENT ANION-SELECTIVE CHANNEL"/>
    <property type="match status" value="1"/>
</dbReference>
<keyword evidence="2" id="KW-0472">Membrane</keyword>
<dbReference type="AlphaFoldDB" id="A0AAN7WM04"/>
<dbReference type="Pfam" id="PF01459">
    <property type="entry name" value="Porin_3"/>
    <property type="match status" value="2"/>
</dbReference>
<evidence type="ECO:0000256" key="3">
    <source>
        <dbReference type="ARBA" id="ARBA00023114"/>
    </source>
</evidence>
<dbReference type="GO" id="GO:0046930">
    <property type="term" value="C:pore complex"/>
    <property type="evidence" value="ECO:0007669"/>
    <property type="project" value="UniProtKB-KW"/>
</dbReference>
<reference evidence="5" key="1">
    <citation type="submission" date="2023-07" db="EMBL/GenBank/DDBJ databases">
        <title>A draft genome of Kazachstania heterogenica Y-27499.</title>
        <authorList>
            <person name="Donic C."/>
            <person name="Kralova J.S."/>
            <person name="Fidel L."/>
            <person name="Ben-Dor S."/>
            <person name="Jung S."/>
        </authorList>
    </citation>
    <scope>NUCLEOTIDE SEQUENCE [LARGE SCALE GENOMIC DNA]</scope>
    <source>
        <strain evidence="5">Y27499</strain>
    </source>
</reference>
<evidence type="ECO:0000256" key="2">
    <source>
        <dbReference type="ARBA" id="ARBA00022452"/>
    </source>
</evidence>
<keyword evidence="2" id="KW-1134">Transmembrane beta strand</keyword>
<evidence type="ECO:0000313" key="4">
    <source>
        <dbReference type="EMBL" id="KAK5773977.1"/>
    </source>
</evidence>
<dbReference type="InterPro" id="IPR023614">
    <property type="entry name" value="Porin_dom_sf"/>
</dbReference>
<dbReference type="EMBL" id="JAWIZZ010000059">
    <property type="protein sequence ID" value="KAK5773977.1"/>
    <property type="molecule type" value="Genomic_DNA"/>
</dbReference>
<protein>
    <submittedName>
        <fullName evidence="4">Uncharacterized protein</fullName>
    </submittedName>
</protein>
<comment type="caution">
    <text evidence="4">The sequence shown here is derived from an EMBL/GenBank/DDBJ whole genome shotgun (WGS) entry which is preliminary data.</text>
</comment>
<keyword evidence="3" id="KW-0626">Porin</keyword>
<proteinExistence type="inferred from homology"/>
<name>A0AAN7WM04_9SACH</name>
<dbReference type="Gene3D" id="2.40.160.10">
    <property type="entry name" value="Porin"/>
    <property type="match status" value="1"/>
</dbReference>
<dbReference type="GO" id="GO:0015288">
    <property type="term" value="F:porin activity"/>
    <property type="evidence" value="ECO:0007669"/>
    <property type="project" value="UniProtKB-KW"/>
</dbReference>
<comment type="similarity">
    <text evidence="1">Belongs to the eukaryotic mitochondrial porin family.</text>
</comment>
<evidence type="ECO:0000313" key="5">
    <source>
        <dbReference type="Proteomes" id="UP001306508"/>
    </source>
</evidence>
<evidence type="ECO:0000256" key="1">
    <source>
        <dbReference type="ARBA" id="ARBA00007780"/>
    </source>
</evidence>
<sequence>MSKKSAPQPFFSDIFKETNDLLNKDFYHLSPLCLDVQTAAKNGVTFNVKAKQATPQGALTTNLETKVSDLKNGLVLTQGWTSDNKLNTKLQLDQITPGLNTELNTTFNPSKIFQTASTEDETSVKKCCVGGEVANLNVKFVQPYFSARGVFNFVRGGVPKFLGDFTTSYENFIIGTQIGYNISHGSISTYAMAMAYKQADYSLGLQIDDQRVASVSFSQQVSNQLSLGSRAILNPQINDKKVNLEFVTQYVPDKDTQIKAKISDLGVLSLGYKQLLRPGITLGVGTSFDAMKLNEPVHKVGWSLSFNL</sequence>
<dbReference type="CDD" id="cd07306">
    <property type="entry name" value="Porin3_VDAC"/>
    <property type="match status" value="1"/>
</dbReference>